<reference evidence="2 3" key="1">
    <citation type="journal article" date="2014" name="Genome Announc.">
        <title>Draft Genome Sequences of Marine Flavobacterium Algibacter lectus Strains SS8 and NR4.</title>
        <authorList>
            <person name="Takatani N."/>
            <person name="Nakanishi M."/>
            <person name="Meirelles P."/>
            <person name="Mino S."/>
            <person name="Suda W."/>
            <person name="Oshima K."/>
            <person name="Hattori M."/>
            <person name="Ohkuma M."/>
            <person name="Hosokawa M."/>
            <person name="Miyashita K."/>
            <person name="Thompson F.L."/>
            <person name="Niwa A."/>
            <person name="Sawabe T."/>
            <person name="Sawabe T."/>
        </authorList>
    </citation>
    <scope>NUCLEOTIDE SEQUENCE [LARGE SCALE GENOMIC DNA]</scope>
    <source>
        <strain evidence="2 3">JCM 19300</strain>
    </source>
</reference>
<dbReference type="EMBL" id="BBNQ01000015">
    <property type="protein sequence ID" value="GAL64029.1"/>
    <property type="molecule type" value="Genomic_DNA"/>
</dbReference>
<evidence type="ECO:0000313" key="3">
    <source>
        <dbReference type="Proteomes" id="UP000029644"/>
    </source>
</evidence>
<keyword evidence="1" id="KW-1133">Transmembrane helix</keyword>
<keyword evidence="1" id="KW-0812">Transmembrane</keyword>
<dbReference type="AlphaFoldDB" id="A0A090VL43"/>
<protein>
    <submittedName>
        <fullName evidence="2">Uncharacterized protein</fullName>
    </submittedName>
</protein>
<accession>A0A090VL43</accession>
<gene>
    <name evidence="2" type="ORF">JCM19300_3232</name>
</gene>
<evidence type="ECO:0000313" key="2">
    <source>
        <dbReference type="EMBL" id="GAL64029.1"/>
    </source>
</evidence>
<sequence>MSPYLTQNLPLVCFGASFIGMVSFKVLSNYLLIGFSGIVFTIIFF</sequence>
<evidence type="ECO:0000256" key="1">
    <source>
        <dbReference type="SAM" id="Phobius"/>
    </source>
</evidence>
<comment type="caution">
    <text evidence="2">The sequence shown here is derived from an EMBL/GenBank/DDBJ whole genome shotgun (WGS) entry which is preliminary data.</text>
</comment>
<organism evidence="2 3">
    <name type="scientific">Algibacter lectus</name>
    <dbReference type="NCBI Taxonomy" id="221126"/>
    <lineage>
        <taxon>Bacteria</taxon>
        <taxon>Pseudomonadati</taxon>
        <taxon>Bacteroidota</taxon>
        <taxon>Flavobacteriia</taxon>
        <taxon>Flavobacteriales</taxon>
        <taxon>Flavobacteriaceae</taxon>
        <taxon>Algibacter</taxon>
    </lineage>
</organism>
<feature type="transmembrane region" description="Helical" evidence="1">
    <location>
        <begin position="27"/>
        <end position="44"/>
    </location>
</feature>
<keyword evidence="1" id="KW-0472">Membrane</keyword>
<name>A0A090VL43_9FLAO</name>
<proteinExistence type="predicted"/>
<dbReference type="Proteomes" id="UP000029644">
    <property type="component" value="Unassembled WGS sequence"/>
</dbReference>